<evidence type="ECO:0000256" key="1">
    <source>
        <dbReference type="SAM" id="Phobius"/>
    </source>
</evidence>
<dbReference type="Proteomes" id="UP000006253">
    <property type="component" value="Unassembled WGS sequence"/>
</dbReference>
<evidence type="ECO:0000313" key="3">
    <source>
        <dbReference type="Proteomes" id="UP000006253"/>
    </source>
</evidence>
<gene>
    <name evidence="2" type="ORF">LEP1GSC081_2245</name>
</gene>
<keyword evidence="1" id="KW-0812">Transmembrane</keyword>
<keyword evidence="1" id="KW-0472">Membrane</keyword>
<keyword evidence="1" id="KW-1133">Transmembrane helix</keyword>
<feature type="transmembrane region" description="Helical" evidence="1">
    <location>
        <begin position="12"/>
        <end position="39"/>
    </location>
</feature>
<evidence type="ECO:0000313" key="2">
    <source>
        <dbReference type="EMBL" id="EKO13415.1"/>
    </source>
</evidence>
<sequence length="44" mass="5122">MILLFEFASGFIFTGFYVVSGSFMGILFLSFSPWIAFYLRYSTF</sequence>
<protein>
    <submittedName>
        <fullName evidence="2">Uncharacterized protein</fullName>
    </submittedName>
</protein>
<comment type="caution">
    <text evidence="2">The sequence shown here is derived from an EMBL/GenBank/DDBJ whole genome shotgun (WGS) entry which is preliminary data.</text>
</comment>
<organism evidence="2 3">
    <name type="scientific">Leptospira kirschneri str. H1</name>
    <dbReference type="NCBI Taxonomy" id="1049966"/>
    <lineage>
        <taxon>Bacteria</taxon>
        <taxon>Pseudomonadati</taxon>
        <taxon>Spirochaetota</taxon>
        <taxon>Spirochaetia</taxon>
        <taxon>Leptospirales</taxon>
        <taxon>Leptospiraceae</taxon>
        <taxon>Leptospira</taxon>
    </lineage>
</organism>
<name>A0A0E2AX48_9LEPT</name>
<dbReference type="AlphaFoldDB" id="A0A0E2AX48"/>
<proteinExistence type="predicted"/>
<dbReference type="EMBL" id="AHMY02000074">
    <property type="protein sequence ID" value="EKO13415.1"/>
    <property type="molecule type" value="Genomic_DNA"/>
</dbReference>
<accession>A0A0E2AX48</accession>
<reference evidence="2 3" key="1">
    <citation type="submission" date="2012-10" db="EMBL/GenBank/DDBJ databases">
        <authorList>
            <person name="Harkins D.M."/>
            <person name="Durkin A.S."/>
            <person name="Brinkac L.M."/>
            <person name="Selengut J.D."/>
            <person name="Sanka R."/>
            <person name="DePew J."/>
            <person name="Purushe J."/>
            <person name="Peacock S.J."/>
            <person name="Thaipadungpanit J."/>
            <person name="Wuthiekanun V.W."/>
            <person name="Day N.P."/>
            <person name="Vinetz J.M."/>
            <person name="Sutton G.G."/>
            <person name="Nelson W.C."/>
            <person name="Fouts D.E."/>
        </authorList>
    </citation>
    <scope>NUCLEOTIDE SEQUENCE [LARGE SCALE GENOMIC DNA]</scope>
    <source>
        <strain evidence="2 3">H1</strain>
    </source>
</reference>